<dbReference type="PANTHER" id="PTHR38248:SF2">
    <property type="entry name" value="FUNK1 11"/>
    <property type="match status" value="1"/>
</dbReference>
<dbReference type="STRING" id="5643.A0A060SPM2"/>
<evidence type="ECO:0000256" key="1">
    <source>
        <dbReference type="SAM" id="MobiDB-lite"/>
    </source>
</evidence>
<accession>A0A060SPM2</accession>
<feature type="region of interest" description="Disordered" evidence="1">
    <location>
        <begin position="586"/>
        <end position="665"/>
    </location>
</feature>
<feature type="domain" description="Fungal-type protein kinase" evidence="2">
    <location>
        <begin position="102"/>
        <end position="464"/>
    </location>
</feature>
<evidence type="ECO:0000313" key="4">
    <source>
        <dbReference type="Proteomes" id="UP000029665"/>
    </source>
</evidence>
<dbReference type="Proteomes" id="UP000029665">
    <property type="component" value="Unassembled WGS sequence"/>
</dbReference>
<proteinExistence type="predicted"/>
<dbReference type="Pfam" id="PF17667">
    <property type="entry name" value="Pkinase_fungal"/>
    <property type="match status" value="1"/>
</dbReference>
<evidence type="ECO:0000259" key="2">
    <source>
        <dbReference type="Pfam" id="PF17667"/>
    </source>
</evidence>
<dbReference type="EMBL" id="CCBP010000164">
    <property type="protein sequence ID" value="CDO74378.1"/>
    <property type="molecule type" value="Genomic_DNA"/>
</dbReference>
<protein>
    <recommendedName>
        <fullName evidence="2">Fungal-type protein kinase domain-containing protein</fullName>
    </recommendedName>
</protein>
<dbReference type="OMA" id="FCGSHAR"/>
<reference evidence="3" key="1">
    <citation type="submission" date="2014-01" db="EMBL/GenBank/DDBJ databases">
        <title>The genome of the white-rot fungus Pycnoporus cinnabarinus: a basidiomycete model with a versatile arsenal for lignocellulosic biomass breakdown.</title>
        <authorList>
            <person name="Levasseur A."/>
            <person name="Lomascolo A."/>
            <person name="Ruiz-Duenas F.J."/>
            <person name="Uzan E."/>
            <person name="Piumi F."/>
            <person name="Kues U."/>
            <person name="Ram A.F.J."/>
            <person name="Murat C."/>
            <person name="Haon M."/>
            <person name="Benoit I."/>
            <person name="Arfi Y."/>
            <person name="Chevret D."/>
            <person name="Drula E."/>
            <person name="Kwon M.J."/>
            <person name="Gouret P."/>
            <person name="Lesage-Meessen L."/>
            <person name="Lombard V."/>
            <person name="Mariette J."/>
            <person name="Noirot C."/>
            <person name="Park J."/>
            <person name="Patyshakuliyeva A."/>
            <person name="Wieneger R.A.B."/>
            <person name="Wosten H.A.B."/>
            <person name="Martin F."/>
            <person name="Coutinho P.M."/>
            <person name="de Vries R."/>
            <person name="Martinez A.T."/>
            <person name="Klopp C."/>
            <person name="Pontarotti P."/>
            <person name="Henrissat B."/>
            <person name="Record E."/>
        </authorList>
    </citation>
    <scope>NUCLEOTIDE SEQUENCE [LARGE SCALE GENOMIC DNA]</scope>
    <source>
        <strain evidence="3">BRFM137</strain>
    </source>
</reference>
<dbReference type="Gene3D" id="1.10.510.10">
    <property type="entry name" value="Transferase(Phosphotransferase) domain 1"/>
    <property type="match status" value="1"/>
</dbReference>
<comment type="caution">
    <text evidence="3">The sequence shown here is derived from an EMBL/GenBank/DDBJ whole genome shotgun (WGS) entry which is preliminary data.</text>
</comment>
<organism evidence="3 4">
    <name type="scientific">Pycnoporus cinnabarinus</name>
    <name type="common">Cinnabar-red polypore</name>
    <name type="synonym">Trametes cinnabarina</name>
    <dbReference type="NCBI Taxonomy" id="5643"/>
    <lineage>
        <taxon>Eukaryota</taxon>
        <taxon>Fungi</taxon>
        <taxon>Dikarya</taxon>
        <taxon>Basidiomycota</taxon>
        <taxon>Agaricomycotina</taxon>
        <taxon>Agaricomycetes</taxon>
        <taxon>Polyporales</taxon>
        <taxon>Polyporaceae</taxon>
        <taxon>Trametes</taxon>
    </lineage>
</organism>
<dbReference type="OrthoDB" id="3265188at2759"/>
<dbReference type="InterPro" id="IPR011009">
    <property type="entry name" value="Kinase-like_dom_sf"/>
</dbReference>
<feature type="region of interest" description="Disordered" evidence="1">
    <location>
        <begin position="777"/>
        <end position="801"/>
    </location>
</feature>
<dbReference type="AlphaFoldDB" id="A0A060SPM2"/>
<dbReference type="PANTHER" id="PTHR38248">
    <property type="entry name" value="FUNK1 6"/>
    <property type="match status" value="1"/>
</dbReference>
<dbReference type="HOGENOM" id="CLU_006410_5_0_1"/>
<gene>
    <name evidence="3" type="ORF">BN946_scf184956.g7</name>
</gene>
<keyword evidence="4" id="KW-1185">Reference proteome</keyword>
<dbReference type="InterPro" id="IPR040976">
    <property type="entry name" value="Pkinase_fungal"/>
</dbReference>
<name>A0A060SPM2_PYCCI</name>
<sequence length="822" mass="93717">MRFTACPSVPTTLHKYMNLLHAPAGSRVEFGYAELFVQVATDPADDYFVDPEPDASAEQLADHELVRPFLYSGRDIEDGGFRDIEARYKAVNRAYGLHLAFAVEIFARQQRTFLFTMSLSGSMARFYRWDRSGCIVSQAFDIRQRPDTLAEFLWRFSKLSHSDRGHDLTVRMASPAEEALFKNVVREYVVSQLDVTEEALEKAISAHYHPGHVTAVRVDYQTPDKVGVDTYVVSRPVVTPLHLDGRSTRGYWAVNVATGQIGFLKDTWRTNWYGESEGEVLLHLNEAGVRNVPVLAVHGDVVIPSPLNPSTRYQETLTDRFNHMPWKARVNGKPVVISRRRHYRLVTHTVGYGLKTLRGTEELLHSAYDVFTAMRDAFAKGSRIHRDLSVGNIILVKEHDRPIRRGYLIDWDASDRVDERGESLHPGRAGTWAFLSIRMLQAELEVGKQIFKDDMEALLYVVFYCALFYLPHDCDPRDLTTMHRVFFEDREVIGGATCGGNAKFVNAMTRNLTRRVHWGSNAFKEWLDTVLTFHTPLMEQPAKGEMWEPDKLDDYWSRFLETHTLERDNRTVHRLLMRDHWDQDSPFSEPTLSLDRHHSPRNARSSPSIAGSASSGRHRRKRSLGADKDTTAAMSRSKRVREGSPPAATGPSLRRSQRIHERQSRVEVANMATSSLKAHSAHRVRGREFGRDDRTVYQLDMFYHWDDGSPYSEPPSPESGDRVQPLALQQATASDAKEAVALRVKRRPLYLDRSTLVKAILRDLLRPLRDEVSGFVSNSAEWRSSPPPPPSPRRPLRQRPLTMHGPWPALLVVSASSWRTYS</sequence>
<dbReference type="SUPFAM" id="SSF56112">
    <property type="entry name" value="Protein kinase-like (PK-like)"/>
    <property type="match status" value="1"/>
</dbReference>
<evidence type="ECO:0000313" key="3">
    <source>
        <dbReference type="EMBL" id="CDO74378.1"/>
    </source>
</evidence>
<feature type="compositionally biased region" description="Low complexity" evidence="1">
    <location>
        <begin position="603"/>
        <end position="615"/>
    </location>
</feature>